<dbReference type="KEGG" id="ftj:FTUN_7493"/>
<sequence>MGKHRHNTRTLSGVVLQHNFSPKGDIEGFVLDTDTGPVQVNFPHGPEAATHPAPAQGSRYRVEVTDDHHAAKHDPGDHPVYEFVANPDAGPDQSGVTTVEGVVARLNYARHGEPNGVVLDSGDFVHMKPHGMHRVPLKIGSHVVAEGPVRATVTGHRVVEARAVNGIAIAHGKPPH</sequence>
<evidence type="ECO:0000313" key="2">
    <source>
        <dbReference type="Proteomes" id="UP000503447"/>
    </source>
</evidence>
<protein>
    <submittedName>
        <fullName evidence="1">Uncharacterized protein</fullName>
    </submittedName>
</protein>
<accession>A0A6M5Z2U4</accession>
<proteinExistence type="predicted"/>
<reference evidence="2" key="1">
    <citation type="submission" date="2020-05" db="EMBL/GenBank/DDBJ databases">
        <title>Frigoriglobus tundricola gen. nov., sp. nov., a psychrotolerant cellulolytic planctomycete of the family Gemmataceae with two divergent copies of 16S rRNA gene.</title>
        <authorList>
            <person name="Kulichevskaya I.S."/>
            <person name="Ivanova A.A."/>
            <person name="Naumoff D.G."/>
            <person name="Beletsky A.V."/>
            <person name="Rijpstra W.I.C."/>
            <person name="Sinninghe Damste J.S."/>
            <person name="Mardanov A.V."/>
            <person name="Ravin N.V."/>
            <person name="Dedysh S.N."/>
        </authorList>
    </citation>
    <scope>NUCLEOTIDE SEQUENCE [LARGE SCALE GENOMIC DNA]</scope>
    <source>
        <strain evidence="2">PL17</strain>
    </source>
</reference>
<dbReference type="EMBL" id="CP053452">
    <property type="protein sequence ID" value="QJW99870.1"/>
    <property type="molecule type" value="Genomic_DNA"/>
</dbReference>
<gene>
    <name evidence="1" type="ORF">FTUN_7493</name>
</gene>
<organism evidence="1 2">
    <name type="scientific">Frigoriglobus tundricola</name>
    <dbReference type="NCBI Taxonomy" id="2774151"/>
    <lineage>
        <taxon>Bacteria</taxon>
        <taxon>Pseudomonadati</taxon>
        <taxon>Planctomycetota</taxon>
        <taxon>Planctomycetia</taxon>
        <taxon>Gemmatales</taxon>
        <taxon>Gemmataceae</taxon>
        <taxon>Frigoriglobus</taxon>
    </lineage>
</organism>
<evidence type="ECO:0000313" key="1">
    <source>
        <dbReference type="EMBL" id="QJW99870.1"/>
    </source>
</evidence>
<dbReference type="RefSeq" id="WP_171474756.1">
    <property type="nucleotide sequence ID" value="NZ_CP053452.2"/>
</dbReference>
<dbReference type="AlphaFoldDB" id="A0A6M5Z2U4"/>
<keyword evidence="2" id="KW-1185">Reference proteome</keyword>
<name>A0A6M5Z2U4_9BACT</name>
<dbReference type="Proteomes" id="UP000503447">
    <property type="component" value="Chromosome"/>
</dbReference>